<reference evidence="1" key="1">
    <citation type="submission" date="2022-04" db="EMBL/GenBank/DDBJ databases">
        <title>Genome of the entomopathogenic fungus Entomophthora muscae.</title>
        <authorList>
            <person name="Elya C."/>
            <person name="Lovett B.R."/>
            <person name="Lee E."/>
            <person name="Macias A.M."/>
            <person name="Hajek A.E."/>
            <person name="De Bivort B.L."/>
            <person name="Kasson M.T."/>
            <person name="De Fine Licht H.H."/>
            <person name="Stajich J.E."/>
        </authorList>
    </citation>
    <scope>NUCLEOTIDE SEQUENCE</scope>
    <source>
        <strain evidence="1">Berkeley</strain>
    </source>
</reference>
<sequence length="107" mass="12051">MSGFLMFKEHHNVPKAQFITLVLTPKCILPETLSLQDPFCGPVSAQGDNDSLSDSALAYLRYILLQTKELSFLETTNQDDTPQDPQELPELSQFMGNVQRTPTIQCY</sequence>
<evidence type="ECO:0000313" key="2">
    <source>
        <dbReference type="Proteomes" id="UP001165960"/>
    </source>
</evidence>
<comment type="caution">
    <text evidence="1">The sequence shown here is derived from an EMBL/GenBank/DDBJ whole genome shotgun (WGS) entry which is preliminary data.</text>
</comment>
<name>A0ACC2T420_9FUNG</name>
<organism evidence="1 2">
    <name type="scientific">Entomophthora muscae</name>
    <dbReference type="NCBI Taxonomy" id="34485"/>
    <lineage>
        <taxon>Eukaryota</taxon>
        <taxon>Fungi</taxon>
        <taxon>Fungi incertae sedis</taxon>
        <taxon>Zoopagomycota</taxon>
        <taxon>Entomophthoromycotina</taxon>
        <taxon>Entomophthoromycetes</taxon>
        <taxon>Entomophthorales</taxon>
        <taxon>Entomophthoraceae</taxon>
        <taxon>Entomophthora</taxon>
    </lineage>
</organism>
<proteinExistence type="predicted"/>
<accession>A0ACC2T420</accession>
<dbReference type="Proteomes" id="UP001165960">
    <property type="component" value="Unassembled WGS sequence"/>
</dbReference>
<keyword evidence="2" id="KW-1185">Reference proteome</keyword>
<gene>
    <name evidence="1" type="ORF">DSO57_1019478</name>
</gene>
<protein>
    <submittedName>
        <fullName evidence="1">Uncharacterized protein</fullName>
    </submittedName>
</protein>
<dbReference type="EMBL" id="QTSX02003638">
    <property type="protein sequence ID" value="KAJ9069340.1"/>
    <property type="molecule type" value="Genomic_DNA"/>
</dbReference>
<evidence type="ECO:0000313" key="1">
    <source>
        <dbReference type="EMBL" id="KAJ9069340.1"/>
    </source>
</evidence>